<protein>
    <submittedName>
        <fullName evidence="1">Uncharacterized protein</fullName>
    </submittedName>
</protein>
<sequence length="113" mass="12704">AYNNCLAQATIVEQARGLSRDVHYWDKRQHLERMRASGHFRFARELLLHHTEQGSAERLIGLALSQGQVATLLKAGASEEEIGIARLRAVASRALGDANVPFYWSYRVRVAQC</sequence>
<gene>
    <name evidence="1" type="ORF">SE17_42065</name>
</gene>
<dbReference type="EMBL" id="LJCR01003327">
    <property type="protein sequence ID" value="KPV47692.1"/>
    <property type="molecule type" value="Genomic_DNA"/>
</dbReference>
<evidence type="ECO:0000313" key="2">
    <source>
        <dbReference type="Proteomes" id="UP000050509"/>
    </source>
</evidence>
<name>A0A0P9H0Z1_9CHLR</name>
<dbReference type="AlphaFoldDB" id="A0A0P9H0Z1"/>
<comment type="caution">
    <text evidence="1">The sequence shown here is derived from an EMBL/GenBank/DDBJ whole genome shotgun (WGS) entry which is preliminary data.</text>
</comment>
<reference evidence="1 2" key="1">
    <citation type="submission" date="2015-09" db="EMBL/GenBank/DDBJ databases">
        <title>Draft genome sequence of Kouleothrix aurantiaca JCM 19913.</title>
        <authorList>
            <person name="Hemp J."/>
        </authorList>
    </citation>
    <scope>NUCLEOTIDE SEQUENCE [LARGE SCALE GENOMIC DNA]</scope>
    <source>
        <strain evidence="1 2">COM-B</strain>
    </source>
</reference>
<keyword evidence="2" id="KW-1185">Reference proteome</keyword>
<evidence type="ECO:0000313" key="1">
    <source>
        <dbReference type="EMBL" id="KPV47692.1"/>
    </source>
</evidence>
<organism evidence="1 2">
    <name type="scientific">Kouleothrix aurantiaca</name>
    <dbReference type="NCBI Taxonomy" id="186479"/>
    <lineage>
        <taxon>Bacteria</taxon>
        <taxon>Bacillati</taxon>
        <taxon>Chloroflexota</taxon>
        <taxon>Chloroflexia</taxon>
        <taxon>Chloroflexales</taxon>
        <taxon>Roseiflexineae</taxon>
        <taxon>Roseiflexaceae</taxon>
        <taxon>Kouleothrix</taxon>
    </lineage>
</organism>
<proteinExistence type="predicted"/>
<accession>A0A0P9H0Z1</accession>
<feature type="non-terminal residue" evidence="1">
    <location>
        <position position="1"/>
    </location>
</feature>
<dbReference type="Proteomes" id="UP000050509">
    <property type="component" value="Unassembled WGS sequence"/>
</dbReference>